<sequence length="53" mass="6030">MKPRQPPISGKVPTPAGLPPEDEKSVADHRVHTTLFHWERVVLLQAQEGAYQW</sequence>
<evidence type="ECO:0000313" key="2">
    <source>
        <dbReference type="EMBL" id="SDC21958.1"/>
    </source>
</evidence>
<reference evidence="2 3" key="1">
    <citation type="submission" date="2016-10" db="EMBL/GenBank/DDBJ databases">
        <authorList>
            <person name="de Groot N.N."/>
        </authorList>
    </citation>
    <scope>NUCLEOTIDE SEQUENCE [LARGE SCALE GENOMIC DNA]</scope>
    <source>
        <strain evidence="2 3">DSM 45514</strain>
    </source>
</reference>
<keyword evidence="3" id="KW-1185">Reference proteome</keyword>
<dbReference type="EMBL" id="FMZA01000004">
    <property type="protein sequence ID" value="SDC21958.1"/>
    <property type="molecule type" value="Genomic_DNA"/>
</dbReference>
<gene>
    <name evidence="2" type="ORF">SAMN04488112_104176</name>
</gene>
<dbReference type="AlphaFoldDB" id="A0A1G6JTH1"/>
<evidence type="ECO:0000313" key="3">
    <source>
        <dbReference type="Proteomes" id="UP000199387"/>
    </source>
</evidence>
<accession>A0A1G6JTH1</accession>
<name>A0A1G6JTH1_9BACL</name>
<feature type="region of interest" description="Disordered" evidence="1">
    <location>
        <begin position="1"/>
        <end position="26"/>
    </location>
</feature>
<evidence type="ECO:0000256" key="1">
    <source>
        <dbReference type="SAM" id="MobiDB-lite"/>
    </source>
</evidence>
<organism evidence="2 3">
    <name type="scientific">Melghirimyces thermohalophilus</name>
    <dbReference type="NCBI Taxonomy" id="1236220"/>
    <lineage>
        <taxon>Bacteria</taxon>
        <taxon>Bacillati</taxon>
        <taxon>Bacillota</taxon>
        <taxon>Bacilli</taxon>
        <taxon>Bacillales</taxon>
        <taxon>Thermoactinomycetaceae</taxon>
        <taxon>Melghirimyces</taxon>
    </lineage>
</organism>
<dbReference type="STRING" id="1236220.SAMN04488112_104176"/>
<protein>
    <submittedName>
        <fullName evidence="2">Uncharacterized protein</fullName>
    </submittedName>
</protein>
<dbReference type="Proteomes" id="UP000199387">
    <property type="component" value="Unassembled WGS sequence"/>
</dbReference>
<proteinExistence type="predicted"/>